<sequence>MTENNNPLRAACAQTYSATANAGPSSMATDATQRRIIRLPEVCRLIGLSRSVVYARIKQKQFPAPIKLGYSSGWIESEVQAWIDGRIDATRNAASPV</sequence>
<dbReference type="EMBL" id="JACCAU010000001">
    <property type="protein sequence ID" value="NYH13458.1"/>
    <property type="molecule type" value="Genomic_DNA"/>
</dbReference>
<dbReference type="InterPro" id="IPR010260">
    <property type="entry name" value="AlpA"/>
</dbReference>
<dbReference type="InterPro" id="IPR052931">
    <property type="entry name" value="Prophage_regulatory_activator"/>
</dbReference>
<dbReference type="RefSeq" id="WP_257031603.1">
    <property type="nucleotide sequence ID" value="NZ_JACCAU010000001.1"/>
</dbReference>
<name>A0A7Z0AY91_9BURK</name>
<evidence type="ECO:0000313" key="2">
    <source>
        <dbReference type="Proteomes" id="UP000572540"/>
    </source>
</evidence>
<reference evidence="1 2" key="1">
    <citation type="submission" date="2020-07" db="EMBL/GenBank/DDBJ databases">
        <title>Exploring microbial biodiversity for novel pathways involved in the catabolism of aromatic compounds derived from lignin.</title>
        <authorList>
            <person name="Elkins J."/>
        </authorList>
    </citation>
    <scope>NUCLEOTIDE SEQUENCE [LARGE SCALE GENOMIC DNA]</scope>
    <source>
        <strain evidence="1 2">H2C3B</strain>
    </source>
</reference>
<dbReference type="Gene3D" id="1.10.238.160">
    <property type="match status" value="1"/>
</dbReference>
<dbReference type="PANTHER" id="PTHR36154:SF1">
    <property type="entry name" value="DNA-BINDING TRANSCRIPTIONAL ACTIVATOR ALPA"/>
    <property type="match status" value="1"/>
</dbReference>
<accession>A0A7Z0AY91</accession>
<dbReference type="AlphaFoldDB" id="A0A7Z0AY91"/>
<proteinExistence type="predicted"/>
<dbReference type="Pfam" id="PF05930">
    <property type="entry name" value="Phage_AlpA"/>
    <property type="match status" value="1"/>
</dbReference>
<protein>
    <submittedName>
        <fullName evidence="1">Prophage regulatory protein</fullName>
    </submittedName>
</protein>
<evidence type="ECO:0000313" key="1">
    <source>
        <dbReference type="EMBL" id="NYH13458.1"/>
    </source>
</evidence>
<dbReference type="PANTHER" id="PTHR36154">
    <property type="entry name" value="DNA-BINDING TRANSCRIPTIONAL ACTIVATOR ALPA"/>
    <property type="match status" value="1"/>
</dbReference>
<organism evidence="1 2">
    <name type="scientific">Paraburkholderia bryophila</name>
    <dbReference type="NCBI Taxonomy" id="420952"/>
    <lineage>
        <taxon>Bacteria</taxon>
        <taxon>Pseudomonadati</taxon>
        <taxon>Pseudomonadota</taxon>
        <taxon>Betaproteobacteria</taxon>
        <taxon>Burkholderiales</taxon>
        <taxon>Burkholderiaceae</taxon>
        <taxon>Paraburkholderia</taxon>
    </lineage>
</organism>
<gene>
    <name evidence="1" type="ORF">GGD41_000686</name>
</gene>
<dbReference type="Proteomes" id="UP000572540">
    <property type="component" value="Unassembled WGS sequence"/>
</dbReference>
<comment type="caution">
    <text evidence="1">The sequence shown here is derived from an EMBL/GenBank/DDBJ whole genome shotgun (WGS) entry which is preliminary data.</text>
</comment>